<evidence type="ECO:0000313" key="7">
    <source>
        <dbReference type="EMBL" id="CAI9941639.1"/>
    </source>
</evidence>
<feature type="repeat" description="WD" evidence="5">
    <location>
        <begin position="98"/>
        <end position="130"/>
    </location>
</feature>
<evidence type="ECO:0000256" key="3">
    <source>
        <dbReference type="ARBA" id="ARBA00022737"/>
    </source>
</evidence>
<evidence type="ECO:0000256" key="5">
    <source>
        <dbReference type="PROSITE-ProRule" id="PRU00221"/>
    </source>
</evidence>
<evidence type="ECO:0000313" key="8">
    <source>
        <dbReference type="EMBL" id="CAL6029130.1"/>
    </source>
</evidence>
<comment type="subcellular location">
    <subcellularLocation>
        <location evidence="1">Nucleus</location>
        <location evidence="1">Nucleolus</location>
    </subcellularLocation>
</comment>
<reference evidence="8 10" key="2">
    <citation type="submission" date="2024-07" db="EMBL/GenBank/DDBJ databases">
        <authorList>
            <person name="Akdeniz Z."/>
        </authorList>
    </citation>
    <scope>NUCLEOTIDE SEQUENCE [LARGE SCALE GENOMIC DNA]</scope>
</reference>
<keyword evidence="10" id="KW-1185">Reference proteome</keyword>
<evidence type="ECO:0000256" key="4">
    <source>
        <dbReference type="ARBA" id="ARBA00023242"/>
    </source>
</evidence>
<accession>A0AA86P9P9</accession>
<feature type="repeat" description="WD" evidence="5">
    <location>
        <begin position="443"/>
        <end position="476"/>
    </location>
</feature>
<dbReference type="InterPro" id="IPR015943">
    <property type="entry name" value="WD40/YVTN_repeat-like_dom_sf"/>
</dbReference>
<dbReference type="GO" id="GO:0005730">
    <property type="term" value="C:nucleolus"/>
    <property type="evidence" value="ECO:0007669"/>
    <property type="project" value="UniProtKB-SubCell"/>
</dbReference>
<dbReference type="EMBL" id="CATOUU010000588">
    <property type="protein sequence ID" value="CAI9934741.1"/>
    <property type="molecule type" value="Genomic_DNA"/>
</dbReference>
<feature type="repeat" description="WD" evidence="5">
    <location>
        <begin position="140"/>
        <end position="172"/>
    </location>
</feature>
<dbReference type="EMBL" id="CAXDID020000594">
    <property type="protein sequence ID" value="CAL6105283.1"/>
    <property type="molecule type" value="Genomic_DNA"/>
</dbReference>
<protein>
    <submittedName>
        <fullName evidence="6">Notchless</fullName>
    </submittedName>
</protein>
<dbReference type="SUPFAM" id="SSF50978">
    <property type="entry name" value="WD40 repeat-like"/>
    <property type="match status" value="1"/>
</dbReference>
<dbReference type="AlphaFoldDB" id="A0AA86P9P9"/>
<evidence type="ECO:0000256" key="2">
    <source>
        <dbReference type="ARBA" id="ARBA00022574"/>
    </source>
</evidence>
<feature type="repeat" description="WD" evidence="5">
    <location>
        <begin position="359"/>
        <end position="400"/>
    </location>
</feature>
<dbReference type="InterPro" id="IPR020472">
    <property type="entry name" value="WD40_PAC1"/>
</dbReference>
<dbReference type="InterPro" id="IPR036322">
    <property type="entry name" value="WD40_repeat_dom_sf"/>
</dbReference>
<evidence type="ECO:0000256" key="1">
    <source>
        <dbReference type="ARBA" id="ARBA00004604"/>
    </source>
</evidence>
<dbReference type="Gene3D" id="2.130.10.10">
    <property type="entry name" value="YVTN repeat-like/Quinoprotein amine dehydrogenase"/>
    <property type="match status" value="3"/>
</dbReference>
<evidence type="ECO:0000313" key="9">
    <source>
        <dbReference type="EMBL" id="CAL6105283.1"/>
    </source>
</evidence>
<dbReference type="GO" id="GO:0000027">
    <property type="term" value="P:ribosomal large subunit assembly"/>
    <property type="evidence" value="ECO:0007669"/>
    <property type="project" value="TreeGrafter"/>
</dbReference>
<feature type="repeat" description="WD" evidence="5">
    <location>
        <begin position="401"/>
        <end position="442"/>
    </location>
</feature>
<dbReference type="PANTHER" id="PTHR19848">
    <property type="entry name" value="WD40 REPEAT PROTEIN"/>
    <property type="match status" value="1"/>
</dbReference>
<name>A0AA86P9P9_9EUKA</name>
<evidence type="ECO:0000313" key="6">
    <source>
        <dbReference type="EMBL" id="CAI9934741.1"/>
    </source>
</evidence>
<proteinExistence type="predicted"/>
<dbReference type="PROSITE" id="PS50294">
    <property type="entry name" value="WD_REPEATS_REGION"/>
    <property type="match status" value="5"/>
</dbReference>
<dbReference type="PROSITE" id="PS50082">
    <property type="entry name" value="WD_REPEATS_2"/>
    <property type="match status" value="5"/>
</dbReference>
<dbReference type="InterPro" id="IPR001680">
    <property type="entry name" value="WD40_rpt"/>
</dbReference>
<gene>
    <name evidence="6" type="ORF">HINF_LOCUS22386</name>
    <name evidence="7" type="ORF">HINF_LOCUS29284</name>
    <name evidence="8" type="ORF">HINF_LOCUS32140</name>
    <name evidence="9" type="ORF">HINF_LOCUS73188</name>
</gene>
<dbReference type="EMBL" id="CAXDID020000109">
    <property type="protein sequence ID" value="CAL6029130.1"/>
    <property type="molecule type" value="Genomic_DNA"/>
</dbReference>
<dbReference type="Pfam" id="PF00400">
    <property type="entry name" value="WD40"/>
    <property type="match status" value="7"/>
</dbReference>
<keyword evidence="3" id="KW-0677">Repeat</keyword>
<organism evidence="6">
    <name type="scientific">Hexamita inflata</name>
    <dbReference type="NCBI Taxonomy" id="28002"/>
    <lineage>
        <taxon>Eukaryota</taxon>
        <taxon>Metamonada</taxon>
        <taxon>Diplomonadida</taxon>
        <taxon>Hexamitidae</taxon>
        <taxon>Hexamitinae</taxon>
        <taxon>Hexamita</taxon>
    </lineage>
</organism>
<comment type="caution">
    <text evidence="6">The sequence shown here is derived from an EMBL/GenBank/DDBJ whole genome shotgun (WGS) entry which is preliminary data.</text>
</comment>
<keyword evidence="2 5" id="KW-0853">WD repeat</keyword>
<dbReference type="EMBL" id="CATOUU010000695">
    <property type="protein sequence ID" value="CAI9941639.1"/>
    <property type="molecule type" value="Genomic_DNA"/>
</dbReference>
<evidence type="ECO:0000313" key="10">
    <source>
        <dbReference type="Proteomes" id="UP001642409"/>
    </source>
</evidence>
<dbReference type="Proteomes" id="UP001642409">
    <property type="component" value="Unassembled WGS sequence"/>
</dbReference>
<dbReference type="PRINTS" id="PR00320">
    <property type="entry name" value="GPROTEINBRPT"/>
</dbReference>
<reference evidence="6" key="1">
    <citation type="submission" date="2023-06" db="EMBL/GenBank/DDBJ databases">
        <authorList>
            <person name="Kurt Z."/>
        </authorList>
    </citation>
    <scope>NUCLEOTIDE SEQUENCE</scope>
</reference>
<keyword evidence="4" id="KW-0539">Nucleus</keyword>
<dbReference type="CDD" id="cd00200">
    <property type="entry name" value="WD40"/>
    <property type="match status" value="1"/>
</dbReference>
<sequence>MPALCSLLNQSEPFADLQNLQMQLETSPADLQALISNTLETSDDEIIYAFYINDLQITKTLGETIYDAKLTLEDHISIKAVPQERINVSALSRCSADLPGHEDSVLCCQFSPNSRFAASGSGDKTVRIWDCHTATCKAILRGHNAWVLALRFSPDGTRLVSADHDGTVCIWNCENFTRLNYQRGLGTGKQWVTCIQWDYTGERFFTGGRDGAVRCFDKNGKFVKIVSSHAKCVTTLTMTGRHLISSSEDCTVQVTTLENFTTVHKIQHAHWVNSVQSNVWFLVRYGVFGLHKMFNFYKTPLNENGITTPEQLLTLDQSQQAQLVKKVLLASKEMLITASDDHTLQLYEISPEFKLIAKMTGHARQINQAVWSPNGMFIASCSFDRTVRIWSGQNGKFLSRFQAHASEVYQVCFSSDSRLVLSGGKDSTCKVYSIKQQKLLRELPGHADEVYCVDWSLNGEYGISGSKDRLVKLWRQ</sequence>
<dbReference type="SMART" id="SM00320">
    <property type="entry name" value="WD40"/>
    <property type="match status" value="8"/>
</dbReference>
<dbReference type="PANTHER" id="PTHR19848:SF0">
    <property type="entry name" value="NOTCHLESS PROTEIN HOMOLOG 1"/>
    <property type="match status" value="1"/>
</dbReference>